<reference evidence="3" key="1">
    <citation type="submission" date="2018-02" db="EMBL/GenBank/DDBJ databases">
        <authorList>
            <person name="Vasarhelyi B.M."/>
            <person name="Deshmukh S."/>
            <person name="Balint B."/>
            <person name="Kukolya J."/>
        </authorList>
    </citation>
    <scope>NUCLEOTIDE SEQUENCE</scope>
    <source>
        <strain evidence="3">KB22</strain>
    </source>
</reference>
<dbReference type="InterPro" id="IPR005151">
    <property type="entry name" value="Tail-specific_protease"/>
</dbReference>
<keyword evidence="4" id="KW-1185">Reference proteome</keyword>
<dbReference type="GO" id="GO:0004175">
    <property type="term" value="F:endopeptidase activity"/>
    <property type="evidence" value="ECO:0007669"/>
    <property type="project" value="TreeGrafter"/>
</dbReference>
<dbReference type="SMART" id="SM00245">
    <property type="entry name" value="TSPc"/>
    <property type="match status" value="1"/>
</dbReference>
<dbReference type="GO" id="GO:0006508">
    <property type="term" value="P:proteolysis"/>
    <property type="evidence" value="ECO:0007669"/>
    <property type="project" value="InterPro"/>
</dbReference>
<protein>
    <submittedName>
        <fullName evidence="3">Peptidase S41</fullName>
    </submittedName>
</protein>
<dbReference type="PANTHER" id="PTHR32060">
    <property type="entry name" value="TAIL-SPECIFIC PROTEASE"/>
    <property type="match status" value="1"/>
</dbReference>
<dbReference type="Proteomes" id="UP000616201">
    <property type="component" value="Unassembled WGS sequence"/>
</dbReference>
<name>A0A928YNK4_9SPHI</name>
<organism evidence="3 4">
    <name type="scientific">Sphingobacterium hungaricum</name>
    <dbReference type="NCBI Taxonomy" id="2082723"/>
    <lineage>
        <taxon>Bacteria</taxon>
        <taxon>Pseudomonadati</taxon>
        <taxon>Bacteroidota</taxon>
        <taxon>Sphingobacteriia</taxon>
        <taxon>Sphingobacteriales</taxon>
        <taxon>Sphingobacteriaceae</taxon>
        <taxon>Sphingobacterium</taxon>
    </lineage>
</organism>
<dbReference type="RefSeq" id="WP_196934492.1">
    <property type="nucleotide sequence ID" value="NZ_MU158698.1"/>
</dbReference>
<feature type="chain" id="PRO_5036789330" evidence="1">
    <location>
        <begin position="22"/>
        <end position="469"/>
    </location>
</feature>
<dbReference type="GO" id="GO:0008236">
    <property type="term" value="F:serine-type peptidase activity"/>
    <property type="evidence" value="ECO:0007669"/>
    <property type="project" value="InterPro"/>
</dbReference>
<gene>
    <name evidence="3" type="ORF">C4F49_00460</name>
</gene>
<dbReference type="InterPro" id="IPR029045">
    <property type="entry name" value="ClpP/crotonase-like_dom_sf"/>
</dbReference>
<dbReference type="Gene3D" id="3.30.750.44">
    <property type="match status" value="1"/>
</dbReference>
<dbReference type="GO" id="GO:0007165">
    <property type="term" value="P:signal transduction"/>
    <property type="evidence" value="ECO:0007669"/>
    <property type="project" value="TreeGrafter"/>
</dbReference>
<dbReference type="AlphaFoldDB" id="A0A928YNK4"/>
<dbReference type="EMBL" id="PRDK01000001">
    <property type="protein sequence ID" value="MBE8712151.1"/>
    <property type="molecule type" value="Genomic_DNA"/>
</dbReference>
<dbReference type="PANTHER" id="PTHR32060:SF30">
    <property type="entry name" value="CARBOXY-TERMINAL PROCESSING PROTEASE CTPA"/>
    <property type="match status" value="1"/>
</dbReference>
<accession>A0A928YNK4</accession>
<evidence type="ECO:0000256" key="1">
    <source>
        <dbReference type="SAM" id="SignalP"/>
    </source>
</evidence>
<feature type="domain" description="Tail specific protease" evidence="2">
    <location>
        <begin position="198"/>
        <end position="442"/>
    </location>
</feature>
<keyword evidence="1" id="KW-0732">Signal</keyword>
<dbReference type="Pfam" id="PF03572">
    <property type="entry name" value="Peptidase_S41"/>
    <property type="match status" value="1"/>
</dbReference>
<proteinExistence type="predicted"/>
<feature type="signal peptide" evidence="1">
    <location>
        <begin position="1"/>
        <end position="21"/>
    </location>
</feature>
<comment type="caution">
    <text evidence="3">The sequence shown here is derived from an EMBL/GenBank/DDBJ whole genome shotgun (WGS) entry which is preliminary data.</text>
</comment>
<evidence type="ECO:0000313" key="4">
    <source>
        <dbReference type="Proteomes" id="UP000616201"/>
    </source>
</evidence>
<evidence type="ECO:0000313" key="3">
    <source>
        <dbReference type="EMBL" id="MBE8712151.1"/>
    </source>
</evidence>
<dbReference type="SUPFAM" id="SSF52096">
    <property type="entry name" value="ClpP/crotonase"/>
    <property type="match status" value="1"/>
</dbReference>
<dbReference type="Gene3D" id="3.90.226.10">
    <property type="entry name" value="2-enoyl-CoA Hydratase, Chain A, domain 1"/>
    <property type="match status" value="1"/>
</dbReference>
<sequence>MMLKKILILCLFLQFPVTIFSQIPNTLSLDEKIYGLSKFWSEANYNFVYLYKVNQAQWDAAYKEAITNIQSTKNDYDYFRELQKLCALLKDGHTLIHMPENLQNLVMTTHFGAYRLFLTNIDGKVYVMDVNKSKELEIPVGSEIVKVNGLATADYQARFVKPYLSTSTIDALDNQAAYSLLAGLEGDQYEIELLTPKGERKSFTLTHATTEETALSSVPLPPSQNFEFKWVQKDIAYVAIRTFEDATVVKEFEAKLPELQKAKKIILDIRNNGGGSSRNSLNIAKYFIEQDTIYGARNYSREIIPTDRAIGSFLTAADTVNGKEQWGLSKEDATAFYKAAQGAKFHEFAQNPIHIQSDSKLSVPTVILTNNYTASAAEDFLIYLLNSKNSTQIGEYTNGSTGQPLQVELPGDASAWICTKKVTLPNGEEFVGIGIKPDIVVKRNLNDALYPSKFDSQLTEAIHFLENKK</sequence>
<dbReference type="GO" id="GO:0030288">
    <property type="term" value="C:outer membrane-bounded periplasmic space"/>
    <property type="evidence" value="ECO:0007669"/>
    <property type="project" value="TreeGrafter"/>
</dbReference>
<evidence type="ECO:0000259" key="2">
    <source>
        <dbReference type="SMART" id="SM00245"/>
    </source>
</evidence>